<gene>
    <name evidence="2" type="ORF">Pfra01_002130600</name>
</gene>
<dbReference type="Gene3D" id="3.30.420.10">
    <property type="entry name" value="Ribonuclease H-like superfamily/Ribonuclease H"/>
    <property type="match status" value="1"/>
</dbReference>
<evidence type="ECO:0000313" key="2">
    <source>
        <dbReference type="EMBL" id="GMF52177.1"/>
    </source>
</evidence>
<feature type="compositionally biased region" description="Basic and acidic residues" evidence="1">
    <location>
        <begin position="504"/>
        <end position="522"/>
    </location>
</feature>
<accession>A0A9W6Y4F0</accession>
<dbReference type="SUPFAM" id="SSF53098">
    <property type="entry name" value="Ribonuclease H-like"/>
    <property type="match status" value="1"/>
</dbReference>
<feature type="compositionally biased region" description="Basic and acidic residues" evidence="1">
    <location>
        <begin position="216"/>
        <end position="230"/>
    </location>
</feature>
<dbReference type="InterPro" id="IPR036397">
    <property type="entry name" value="RNaseH_sf"/>
</dbReference>
<feature type="region of interest" description="Disordered" evidence="1">
    <location>
        <begin position="185"/>
        <end position="204"/>
    </location>
</feature>
<reference evidence="2" key="1">
    <citation type="submission" date="2023-04" db="EMBL/GenBank/DDBJ databases">
        <title>Phytophthora fragariaefolia NBRC 109709.</title>
        <authorList>
            <person name="Ichikawa N."/>
            <person name="Sato H."/>
            <person name="Tonouchi N."/>
        </authorList>
    </citation>
    <scope>NUCLEOTIDE SEQUENCE</scope>
    <source>
        <strain evidence="2">NBRC 109709</strain>
    </source>
</reference>
<proteinExistence type="predicted"/>
<feature type="region of interest" description="Disordered" evidence="1">
    <location>
        <begin position="211"/>
        <end position="230"/>
    </location>
</feature>
<sequence length="656" mass="71985">MPHHAGVDLILGTDFMIPAGIRLDLYYSTARLPDEVEIPLVKSRSAWLTEPTYGDRADWLARQPPAVERRQYAVPKDVMKRSPRRVDNGEAELTCAQLHELLERAAAASAESVNGRPEAAVTSTNSAGNGPPKAETTESTADDSVRYEPAESAGDDPASSVQAVATSCELTDCDIAESAVAAQTDAAEWDDGPTAGAAHLSRPGVTVLDAKAPDQASEREHLSRVDSAQHETAELKGALRTARELSAELPANSKKGSSVREAIDSLLSDEIEVSDVALADDPEEDLQLRFVAAMAMCEDETTTAVANSATDPAEFKCPANEIDLDERAIESTFGPDMNLPRDFVGHVLSFDGSAMSTKNDGYGSCSWILWRLPSWDIEIAASAHLLATTVDIAESTGMKNGVKAALERDVTDLIIVGDSQLVIHNSMGAIACKEDTQMAHHKKLTDQLSSVRYQHVLVDITQQPTCLPQKRSRTRWVVWCSVVTEKLSSRSYTEYLKSFRFEKKTKADPAKHNQKSEQHKDAPVLSCSEAERLELESPGASSRVRRVEGQAEASANESRVPDSVNSDPAVVRAGRRRRISKTQDEVVRWADRKTLLVREPDDFAHRRDNKASEMTDDFERSELDMGSDKYEVEVIFDDKLRISTSTSRAQHLFKLK</sequence>
<keyword evidence="3" id="KW-1185">Reference proteome</keyword>
<protein>
    <submittedName>
        <fullName evidence="2">Unnamed protein product</fullName>
    </submittedName>
</protein>
<feature type="region of interest" description="Disordered" evidence="1">
    <location>
        <begin position="109"/>
        <end position="163"/>
    </location>
</feature>
<organism evidence="2 3">
    <name type="scientific">Phytophthora fragariaefolia</name>
    <dbReference type="NCBI Taxonomy" id="1490495"/>
    <lineage>
        <taxon>Eukaryota</taxon>
        <taxon>Sar</taxon>
        <taxon>Stramenopiles</taxon>
        <taxon>Oomycota</taxon>
        <taxon>Peronosporomycetes</taxon>
        <taxon>Peronosporales</taxon>
        <taxon>Peronosporaceae</taxon>
        <taxon>Phytophthora</taxon>
    </lineage>
</organism>
<evidence type="ECO:0000256" key="1">
    <source>
        <dbReference type="SAM" id="MobiDB-lite"/>
    </source>
</evidence>
<dbReference type="GO" id="GO:0003676">
    <property type="term" value="F:nucleic acid binding"/>
    <property type="evidence" value="ECO:0007669"/>
    <property type="project" value="InterPro"/>
</dbReference>
<name>A0A9W6Y4F0_9STRA</name>
<feature type="region of interest" description="Disordered" evidence="1">
    <location>
        <begin position="504"/>
        <end position="569"/>
    </location>
</feature>
<evidence type="ECO:0000313" key="3">
    <source>
        <dbReference type="Proteomes" id="UP001165121"/>
    </source>
</evidence>
<dbReference type="AlphaFoldDB" id="A0A9W6Y4F0"/>
<comment type="caution">
    <text evidence="2">The sequence shown here is derived from an EMBL/GenBank/DDBJ whole genome shotgun (WGS) entry which is preliminary data.</text>
</comment>
<dbReference type="InterPro" id="IPR012337">
    <property type="entry name" value="RNaseH-like_sf"/>
</dbReference>
<dbReference type="Proteomes" id="UP001165121">
    <property type="component" value="Unassembled WGS sequence"/>
</dbReference>
<dbReference type="OrthoDB" id="2016287at2759"/>
<dbReference type="EMBL" id="BSXT01003041">
    <property type="protein sequence ID" value="GMF52177.1"/>
    <property type="molecule type" value="Genomic_DNA"/>
</dbReference>